<accession>A0ABS1DT40</accession>
<reference evidence="2" key="1">
    <citation type="submission" date="2017-08" db="EMBL/GenBank/DDBJ databases">
        <authorList>
            <person name="Imhoff J.F."/>
            <person name="Rahn T."/>
            <person name="Kuenzel S."/>
            <person name="Neulinger S.C."/>
        </authorList>
    </citation>
    <scope>NUCLEOTIDE SEQUENCE</scope>
    <source>
        <strain evidence="2">IM 151</strain>
    </source>
</reference>
<dbReference type="InterPro" id="IPR014914">
    <property type="entry name" value="RES_dom"/>
</dbReference>
<dbReference type="SMART" id="SM00953">
    <property type="entry name" value="RES"/>
    <property type="match status" value="1"/>
</dbReference>
<evidence type="ECO:0000313" key="3">
    <source>
        <dbReference type="Proteomes" id="UP001041814"/>
    </source>
</evidence>
<comment type="caution">
    <text evidence="2">The sequence shown here is derived from an EMBL/GenBank/DDBJ whole genome shotgun (WGS) entry which is preliminary data.</text>
</comment>
<gene>
    <name evidence="2" type="ORF">CKO43_05025</name>
</gene>
<protein>
    <recommendedName>
        <fullName evidence="1">RES domain-containing protein</fullName>
    </recommendedName>
</protein>
<dbReference type="Proteomes" id="UP001041814">
    <property type="component" value="Unassembled WGS sequence"/>
</dbReference>
<organism evidence="2 3">
    <name type="scientific">Rubrivivax gelatinosus</name>
    <name type="common">Rhodocyclus gelatinosus</name>
    <name type="synonym">Rhodopseudomonas gelatinosa</name>
    <dbReference type="NCBI Taxonomy" id="28068"/>
    <lineage>
        <taxon>Bacteria</taxon>
        <taxon>Pseudomonadati</taxon>
        <taxon>Pseudomonadota</taxon>
        <taxon>Betaproteobacteria</taxon>
        <taxon>Burkholderiales</taxon>
        <taxon>Sphaerotilaceae</taxon>
        <taxon>Rubrivivax</taxon>
    </lineage>
</organism>
<reference evidence="2" key="2">
    <citation type="journal article" date="2020" name="Microorganisms">
        <title>Osmotic Adaptation and Compatible Solute Biosynthesis of Phototrophic Bacteria as Revealed from Genome Analyses.</title>
        <authorList>
            <person name="Imhoff J.F."/>
            <person name="Rahn T."/>
            <person name="Kunzel S."/>
            <person name="Keller A."/>
            <person name="Neulinger S.C."/>
        </authorList>
    </citation>
    <scope>NUCLEOTIDE SEQUENCE</scope>
    <source>
        <strain evidence="2">IM 151</strain>
    </source>
</reference>
<evidence type="ECO:0000259" key="1">
    <source>
        <dbReference type="SMART" id="SM00953"/>
    </source>
</evidence>
<name>A0ABS1DT40_RUBGE</name>
<dbReference type="EMBL" id="NRRU01000013">
    <property type="protein sequence ID" value="MBK1712140.1"/>
    <property type="molecule type" value="Genomic_DNA"/>
</dbReference>
<keyword evidence="3" id="KW-1185">Reference proteome</keyword>
<dbReference type="RefSeq" id="WP_200378019.1">
    <property type="nucleotide sequence ID" value="NZ_NRRU01000013.1"/>
</dbReference>
<feature type="domain" description="RES" evidence="1">
    <location>
        <begin position="41"/>
        <end position="164"/>
    </location>
</feature>
<dbReference type="Pfam" id="PF08808">
    <property type="entry name" value="RES"/>
    <property type="match status" value="1"/>
</dbReference>
<evidence type="ECO:0000313" key="2">
    <source>
        <dbReference type="EMBL" id="MBK1712140.1"/>
    </source>
</evidence>
<proteinExistence type="predicted"/>
<sequence>MKLAELEHAPDFILPAPRILYRVQRLRSRRGAVAVGPLRIPPRGLLLNRFDLVDDEVAYFAETSEAAVYETLARREATSLSMSTLAGRGLLTLQTTAPLRLLDLRFHASAWPVLQSLRYRETQELAGEARNAGYSGISYRSAQQYGSDCVVLFGSLAMRCVRLLTKLPLVHPSGAMHRAAADAIRGAKVPLTP</sequence>